<organism evidence="1 2">
    <name type="scientific">Diphasiastrum complanatum</name>
    <name type="common">Issler's clubmoss</name>
    <name type="synonym">Lycopodium complanatum</name>
    <dbReference type="NCBI Taxonomy" id="34168"/>
    <lineage>
        <taxon>Eukaryota</taxon>
        <taxon>Viridiplantae</taxon>
        <taxon>Streptophyta</taxon>
        <taxon>Embryophyta</taxon>
        <taxon>Tracheophyta</taxon>
        <taxon>Lycopodiopsida</taxon>
        <taxon>Lycopodiales</taxon>
        <taxon>Lycopodiaceae</taxon>
        <taxon>Lycopodioideae</taxon>
        <taxon>Diphasiastrum</taxon>
    </lineage>
</organism>
<proteinExistence type="predicted"/>
<sequence length="355" mass="38344">MISFKTSCSLKCRVTENILRMIFLLLTVHALSPSSKGSFGPLDSGAKYSNVAEIDKIIEASAFESFRPRKTGIIYDVTMPSSLAGLRVQVVRLRSGSLRRRGFTFNEFVIPSGAVVDGSPRWVAMVYRDFGGLGVYAPEGYTLVAPVLGIKVYNFTFNLTGLKALPELNLVTGSARISSRIPYLSLDRETIPYCAAFDKGIVTISNVSLPPNLCSSTHLGDFSLVVPSFLLSLPPQSFPLAPSYPISFPSPTASAVPFNSTSLPTSAGTMDQNGHKNLEAWKIALAIAACGILLWIVLSTMVVAGIKYAKRSKISRMEYHADLGEVLQTALIGKTRAPAAGRIRTRPTLEDASET</sequence>
<comment type="caution">
    <text evidence="1">The sequence shown here is derived from an EMBL/GenBank/DDBJ whole genome shotgun (WGS) entry which is preliminary data.</text>
</comment>
<dbReference type="EMBL" id="CM055093">
    <property type="protein sequence ID" value="KAJ7566103.1"/>
    <property type="molecule type" value="Genomic_DNA"/>
</dbReference>
<evidence type="ECO:0000313" key="1">
    <source>
        <dbReference type="EMBL" id="KAJ7566103.1"/>
    </source>
</evidence>
<accession>A0ACC2EI15</accession>
<reference evidence="2" key="1">
    <citation type="journal article" date="2024" name="Proc. Natl. Acad. Sci. U.S.A.">
        <title>Extraordinary preservation of gene collinearity over three hundred million years revealed in homosporous lycophytes.</title>
        <authorList>
            <person name="Li C."/>
            <person name="Wickell D."/>
            <person name="Kuo L.Y."/>
            <person name="Chen X."/>
            <person name="Nie B."/>
            <person name="Liao X."/>
            <person name="Peng D."/>
            <person name="Ji J."/>
            <person name="Jenkins J."/>
            <person name="Williams M."/>
            <person name="Shu S."/>
            <person name="Plott C."/>
            <person name="Barry K."/>
            <person name="Rajasekar S."/>
            <person name="Grimwood J."/>
            <person name="Han X."/>
            <person name="Sun S."/>
            <person name="Hou Z."/>
            <person name="He W."/>
            <person name="Dai G."/>
            <person name="Sun C."/>
            <person name="Schmutz J."/>
            <person name="Leebens-Mack J.H."/>
            <person name="Li F.W."/>
            <person name="Wang L."/>
        </authorList>
    </citation>
    <scope>NUCLEOTIDE SEQUENCE [LARGE SCALE GENOMIC DNA]</scope>
    <source>
        <strain evidence="2">cv. PW_Plant_1</strain>
    </source>
</reference>
<gene>
    <name evidence="1" type="ORF">O6H91_02G088000</name>
</gene>
<dbReference type="Proteomes" id="UP001162992">
    <property type="component" value="Chromosome 2"/>
</dbReference>
<name>A0ACC2EI15_DIPCM</name>
<evidence type="ECO:0000313" key="2">
    <source>
        <dbReference type="Proteomes" id="UP001162992"/>
    </source>
</evidence>
<keyword evidence="2" id="KW-1185">Reference proteome</keyword>
<protein>
    <submittedName>
        <fullName evidence="1">Uncharacterized protein</fullName>
    </submittedName>
</protein>